<name>A0A369QAL3_9BACT</name>
<keyword evidence="1" id="KW-0472">Membrane</keyword>
<keyword evidence="3" id="KW-1185">Reference proteome</keyword>
<dbReference type="AlphaFoldDB" id="A0A369QAL3"/>
<evidence type="ECO:0000313" key="3">
    <source>
        <dbReference type="Proteomes" id="UP000253919"/>
    </source>
</evidence>
<keyword evidence="1" id="KW-0812">Transmembrane</keyword>
<organism evidence="2 3">
    <name type="scientific">Adhaeribacter pallidiroseus</name>
    <dbReference type="NCBI Taxonomy" id="2072847"/>
    <lineage>
        <taxon>Bacteria</taxon>
        <taxon>Pseudomonadati</taxon>
        <taxon>Bacteroidota</taxon>
        <taxon>Cytophagia</taxon>
        <taxon>Cytophagales</taxon>
        <taxon>Hymenobacteraceae</taxon>
        <taxon>Adhaeribacter</taxon>
    </lineage>
</organism>
<dbReference type="Proteomes" id="UP000253919">
    <property type="component" value="Unassembled WGS sequence"/>
</dbReference>
<feature type="transmembrane region" description="Helical" evidence="1">
    <location>
        <begin position="92"/>
        <end position="113"/>
    </location>
</feature>
<dbReference type="Pfam" id="PF13174">
    <property type="entry name" value="TPR_6"/>
    <property type="match status" value="2"/>
</dbReference>
<dbReference type="RefSeq" id="WP_115371464.1">
    <property type="nucleotide sequence ID" value="NZ_QASA01000001.1"/>
</dbReference>
<evidence type="ECO:0000313" key="2">
    <source>
        <dbReference type="EMBL" id="RDC61951.1"/>
    </source>
</evidence>
<gene>
    <name evidence="2" type="ORF">AHMF7616_00541</name>
</gene>
<dbReference type="EMBL" id="QASA01000001">
    <property type="protein sequence ID" value="RDC61951.1"/>
    <property type="molecule type" value="Genomic_DNA"/>
</dbReference>
<keyword evidence="1" id="KW-1133">Transmembrane helix</keyword>
<dbReference type="InterPro" id="IPR011990">
    <property type="entry name" value="TPR-like_helical_dom_sf"/>
</dbReference>
<reference evidence="2 3" key="1">
    <citation type="submission" date="2018-04" db="EMBL/GenBank/DDBJ databases">
        <title>Adhaeribacter sp. HMF7616 genome sequencing and assembly.</title>
        <authorList>
            <person name="Kang H."/>
            <person name="Kang J."/>
            <person name="Cha I."/>
            <person name="Kim H."/>
            <person name="Joh K."/>
        </authorList>
    </citation>
    <scope>NUCLEOTIDE SEQUENCE [LARGE SCALE GENOMIC DNA]</scope>
    <source>
        <strain evidence="2 3">HMF7616</strain>
    </source>
</reference>
<sequence length="276" mass="31498">MNQDYLEQIEAYLNGEMSPVDQSLFESALASDKELSHTYKMYRTIEADMRGFEKYKLEDDLLKNTLSTLNKEYFKNEPQPATRVIPLYSNRIFKMAAAIAASIIFVLVSYFAFFRPAENMQVLADAYLKEHLQQISQTVSVPDDTLQFGVAGKHHAKDTNQDSLAIGITAYNNQEFNTALGYFRGVLKKYPNDKNVKKYTGLVYLHTQAYDQALREFDELANNPDLENNSALFLKAVTLMLRNQPGDKKEAKQLLQQVVKTHAEGSKEAAEWLQKL</sequence>
<evidence type="ECO:0000256" key="1">
    <source>
        <dbReference type="SAM" id="Phobius"/>
    </source>
</evidence>
<dbReference type="SUPFAM" id="SSF48452">
    <property type="entry name" value="TPR-like"/>
    <property type="match status" value="1"/>
</dbReference>
<proteinExistence type="predicted"/>
<dbReference type="OrthoDB" id="663481at2"/>
<dbReference type="InterPro" id="IPR019734">
    <property type="entry name" value="TPR_rpt"/>
</dbReference>
<dbReference type="Gene3D" id="1.25.40.10">
    <property type="entry name" value="Tetratricopeptide repeat domain"/>
    <property type="match status" value="1"/>
</dbReference>
<comment type="caution">
    <text evidence="2">The sequence shown here is derived from an EMBL/GenBank/DDBJ whole genome shotgun (WGS) entry which is preliminary data.</text>
</comment>
<protein>
    <submittedName>
        <fullName evidence="2">Uncharacterized protein</fullName>
    </submittedName>
</protein>
<accession>A0A369QAL3</accession>